<name>A0A165AH54_9SYNE</name>
<proteinExistence type="predicted"/>
<evidence type="ECO:0000259" key="1">
    <source>
        <dbReference type="Pfam" id="PF13612"/>
    </source>
</evidence>
<dbReference type="EMBL" id="FITM01000008">
    <property type="protein sequence ID" value="SAY40014.1"/>
    <property type="molecule type" value="Genomic_DNA"/>
</dbReference>
<keyword evidence="3" id="KW-1185">Reference proteome</keyword>
<dbReference type="InterPro" id="IPR025668">
    <property type="entry name" value="Tnp_DDE_dom"/>
</dbReference>
<dbReference type="AlphaFoldDB" id="A0A165AH54"/>
<dbReference type="Pfam" id="PF13612">
    <property type="entry name" value="DDE_Tnp_1_3"/>
    <property type="match status" value="1"/>
</dbReference>
<dbReference type="Proteomes" id="UP000182631">
    <property type="component" value="Unassembled WGS sequence"/>
</dbReference>
<dbReference type="SUPFAM" id="SSF53098">
    <property type="entry name" value="Ribonuclease H-like"/>
    <property type="match status" value="1"/>
</dbReference>
<gene>
    <name evidence="2" type="ORF">FLM9_76</name>
</gene>
<organism evidence="2 3">
    <name type="scientific">Candidatus Synechococcus spongiarum</name>
    <dbReference type="NCBI Taxonomy" id="431041"/>
    <lineage>
        <taxon>Bacteria</taxon>
        <taxon>Bacillati</taxon>
        <taxon>Cyanobacteriota</taxon>
        <taxon>Cyanophyceae</taxon>
        <taxon>Synechococcales</taxon>
        <taxon>Synechococcaceae</taxon>
        <taxon>Synechococcus</taxon>
    </lineage>
</organism>
<sequence length="120" mass="13792">MSSSDDRQPLEALTAALQGKVFADKGYLSKSLLLRLWQRGFHLVTSVRRNMKNYLMPLLDKLLLRKRFIIETLFDKLKSHMGLEHTRHRSPINALVHIISCLAAYTLAQTQGQHGQNRHS</sequence>
<dbReference type="RefSeq" id="WP_074456731.1">
    <property type="nucleotide sequence ID" value="NZ_FITM01000008.1"/>
</dbReference>
<protein>
    <submittedName>
        <fullName evidence="2">Mobile element protein</fullName>
    </submittedName>
</protein>
<dbReference type="InterPro" id="IPR012337">
    <property type="entry name" value="RNaseH-like_sf"/>
</dbReference>
<evidence type="ECO:0000313" key="2">
    <source>
        <dbReference type="EMBL" id="SAY40014.1"/>
    </source>
</evidence>
<reference evidence="3" key="1">
    <citation type="submission" date="2016-02" db="EMBL/GenBank/DDBJ databases">
        <authorList>
            <person name="liu f."/>
        </authorList>
    </citation>
    <scope>NUCLEOTIDE SEQUENCE [LARGE SCALE GENOMIC DNA]</scope>
</reference>
<dbReference type="OrthoDB" id="419419at2"/>
<accession>A0A165AH54</accession>
<feature type="domain" description="Transposase DDE" evidence="1">
    <location>
        <begin position="4"/>
        <end position="90"/>
    </location>
</feature>
<evidence type="ECO:0000313" key="3">
    <source>
        <dbReference type="Proteomes" id="UP000182631"/>
    </source>
</evidence>